<gene>
    <name evidence="4" type="ORF">H6P81_010435</name>
</gene>
<proteinExistence type="predicted"/>
<sequence length="604" mass="69354">MIEKQTGRQIKRLRTDNGLEFSSGEFNKFCKDEGIVRHHTVRHTPQQNGVAERMNRNLLERARCMLSNAGLGKDFWAEATSMACYLVNLSPSTTIEYKTPKEVWSGTPADYSDLKVFGCTAYMHVNEGKLEPRTKKCIFLGYATGVKGYGLWYFDPKSQRFFISRDVTFDESAFLNVKKESTISLGTREEPESSKKVVSETIDESEPSTFKEAIQSDNSERWKEGILGVEDARYKACLVAKGYSQVPGVDFNDVFSPVVKHSSIRVLLAFVAMHDLELEQLDVKTTFLHGELEEQISIHQPEGFVVEGKEGHVCLVTKYLYCLKQSPRQWYKRFDSFMKKIGYFRSKYDNCVYFRKLDDGSFVYLLLYVDDMLIEAKEMEQINQLKTQLRGEFEMKDLGATKRILGIEIERDRKGLSPQNEKEKGYMLYVPYTSAVGCLMYAMICTRPDISHAVSVVSRFMSNPGREHWQEIKWILRYLIAGKLHYNMHVVALSTTKAKYMAVTKAVKEAIWLQGLYRESSTNDEVIVVFCDSQSVIHLTKDQMHHERTKHIDVRFHFIKDTIAQGTVMVKKIGTEDNLADMLTKSLPVKKFEHCLDLVGVFDG</sequence>
<dbReference type="AlphaFoldDB" id="A0AAV7ENR7"/>
<feature type="domain" description="Integrase catalytic" evidence="3">
    <location>
        <begin position="1"/>
        <end position="108"/>
    </location>
</feature>
<dbReference type="InterPro" id="IPR013103">
    <property type="entry name" value="RVT_2"/>
</dbReference>
<dbReference type="Proteomes" id="UP000825729">
    <property type="component" value="Unassembled WGS sequence"/>
</dbReference>
<dbReference type="InterPro" id="IPR057670">
    <property type="entry name" value="SH3_retrovirus"/>
</dbReference>
<dbReference type="GO" id="GO:0015074">
    <property type="term" value="P:DNA integration"/>
    <property type="evidence" value="ECO:0007669"/>
    <property type="project" value="InterPro"/>
</dbReference>
<evidence type="ECO:0000259" key="3">
    <source>
        <dbReference type="PROSITE" id="PS50994"/>
    </source>
</evidence>
<evidence type="ECO:0000256" key="2">
    <source>
        <dbReference type="ARBA" id="ARBA00022801"/>
    </source>
</evidence>
<reference evidence="4 5" key="1">
    <citation type="submission" date="2021-07" db="EMBL/GenBank/DDBJ databases">
        <title>The Aristolochia fimbriata genome: insights into angiosperm evolution, floral development and chemical biosynthesis.</title>
        <authorList>
            <person name="Jiao Y."/>
        </authorList>
    </citation>
    <scope>NUCLEOTIDE SEQUENCE [LARGE SCALE GENOMIC DNA]</scope>
    <source>
        <strain evidence="4">IBCAS-2021</strain>
        <tissue evidence="4">Leaf</tissue>
    </source>
</reference>
<dbReference type="PROSITE" id="PS50994">
    <property type="entry name" value="INTEGRASE"/>
    <property type="match status" value="1"/>
</dbReference>
<organism evidence="4 5">
    <name type="scientific">Aristolochia fimbriata</name>
    <name type="common">White veined hardy Dutchman's pipe vine</name>
    <dbReference type="NCBI Taxonomy" id="158543"/>
    <lineage>
        <taxon>Eukaryota</taxon>
        <taxon>Viridiplantae</taxon>
        <taxon>Streptophyta</taxon>
        <taxon>Embryophyta</taxon>
        <taxon>Tracheophyta</taxon>
        <taxon>Spermatophyta</taxon>
        <taxon>Magnoliopsida</taxon>
        <taxon>Magnoliidae</taxon>
        <taxon>Piperales</taxon>
        <taxon>Aristolochiaceae</taxon>
        <taxon>Aristolochia</taxon>
    </lineage>
</organism>
<protein>
    <recommendedName>
        <fullName evidence="3">Integrase catalytic domain-containing protein</fullName>
    </recommendedName>
</protein>
<dbReference type="InterPro" id="IPR039537">
    <property type="entry name" value="Retrotran_Ty1/copia-like"/>
</dbReference>
<dbReference type="Gene3D" id="3.30.420.10">
    <property type="entry name" value="Ribonuclease H-like superfamily/Ribonuclease H"/>
    <property type="match status" value="1"/>
</dbReference>
<evidence type="ECO:0000313" key="5">
    <source>
        <dbReference type="Proteomes" id="UP000825729"/>
    </source>
</evidence>
<dbReference type="GO" id="GO:0016787">
    <property type="term" value="F:hydrolase activity"/>
    <property type="evidence" value="ECO:0007669"/>
    <property type="project" value="UniProtKB-KW"/>
</dbReference>
<dbReference type="Pfam" id="PF07727">
    <property type="entry name" value="RVT_2"/>
    <property type="match status" value="1"/>
</dbReference>
<dbReference type="GO" id="GO:0046872">
    <property type="term" value="F:metal ion binding"/>
    <property type="evidence" value="ECO:0007669"/>
    <property type="project" value="UniProtKB-KW"/>
</dbReference>
<dbReference type="GO" id="GO:0003676">
    <property type="term" value="F:nucleic acid binding"/>
    <property type="evidence" value="ECO:0007669"/>
    <property type="project" value="InterPro"/>
</dbReference>
<dbReference type="CDD" id="cd09272">
    <property type="entry name" value="RNase_HI_RT_Ty1"/>
    <property type="match status" value="1"/>
</dbReference>
<dbReference type="InterPro" id="IPR043502">
    <property type="entry name" value="DNA/RNA_pol_sf"/>
</dbReference>
<comment type="caution">
    <text evidence="4">The sequence shown here is derived from an EMBL/GenBank/DDBJ whole genome shotgun (WGS) entry which is preliminary data.</text>
</comment>
<dbReference type="PANTHER" id="PTHR42648">
    <property type="entry name" value="TRANSPOSASE, PUTATIVE-RELATED"/>
    <property type="match status" value="1"/>
</dbReference>
<dbReference type="EMBL" id="JAINDJ010000004">
    <property type="protein sequence ID" value="KAG9450470.1"/>
    <property type="molecule type" value="Genomic_DNA"/>
</dbReference>
<name>A0AAV7ENR7_ARIFI</name>
<evidence type="ECO:0000256" key="1">
    <source>
        <dbReference type="ARBA" id="ARBA00022723"/>
    </source>
</evidence>
<dbReference type="InterPro" id="IPR001584">
    <property type="entry name" value="Integrase_cat-core"/>
</dbReference>
<dbReference type="SUPFAM" id="SSF53098">
    <property type="entry name" value="Ribonuclease H-like"/>
    <property type="match status" value="1"/>
</dbReference>
<dbReference type="InterPro" id="IPR036397">
    <property type="entry name" value="RNaseH_sf"/>
</dbReference>
<dbReference type="SUPFAM" id="SSF56672">
    <property type="entry name" value="DNA/RNA polymerases"/>
    <property type="match status" value="1"/>
</dbReference>
<dbReference type="InterPro" id="IPR012337">
    <property type="entry name" value="RNaseH-like_sf"/>
</dbReference>
<dbReference type="Pfam" id="PF25597">
    <property type="entry name" value="SH3_retrovirus"/>
    <property type="match status" value="1"/>
</dbReference>
<keyword evidence="2" id="KW-0378">Hydrolase</keyword>
<keyword evidence="5" id="KW-1185">Reference proteome</keyword>
<evidence type="ECO:0000313" key="4">
    <source>
        <dbReference type="EMBL" id="KAG9450470.1"/>
    </source>
</evidence>
<keyword evidence="1" id="KW-0479">Metal-binding</keyword>
<accession>A0AAV7ENR7</accession>
<dbReference type="PANTHER" id="PTHR42648:SF28">
    <property type="entry name" value="TRANSPOSON-ENCODED PROTEIN WITH RIBONUCLEASE H-LIKE AND RETROVIRUS ZINC FINGER-LIKE DOMAINS"/>
    <property type="match status" value="1"/>
</dbReference>